<dbReference type="Pfam" id="PF02796">
    <property type="entry name" value="HTH_7"/>
    <property type="match status" value="1"/>
</dbReference>
<dbReference type="GO" id="GO:0000976">
    <property type="term" value="F:transcription cis-regulatory region binding"/>
    <property type="evidence" value="ECO:0007669"/>
    <property type="project" value="TreeGrafter"/>
</dbReference>
<dbReference type="AlphaFoldDB" id="A0A1E7K7T0"/>
<evidence type="ECO:0000313" key="7">
    <source>
        <dbReference type="Proteomes" id="UP000175829"/>
    </source>
</evidence>
<dbReference type="InterPro" id="IPR001647">
    <property type="entry name" value="HTH_TetR"/>
</dbReference>
<feature type="DNA-binding region" description="H-T-H motif" evidence="4">
    <location>
        <begin position="28"/>
        <end position="47"/>
    </location>
</feature>
<dbReference type="Pfam" id="PF00440">
    <property type="entry name" value="TetR_N"/>
    <property type="match status" value="1"/>
</dbReference>
<dbReference type="CDD" id="cd00569">
    <property type="entry name" value="HTH_Hin_like"/>
    <property type="match status" value="1"/>
</dbReference>
<evidence type="ECO:0000259" key="5">
    <source>
        <dbReference type="PROSITE" id="PS50977"/>
    </source>
</evidence>
<dbReference type="Gene3D" id="1.10.10.60">
    <property type="entry name" value="Homeodomain-like"/>
    <property type="match status" value="1"/>
</dbReference>
<protein>
    <recommendedName>
        <fullName evidence="5">HTH tetR-type domain-containing protein</fullName>
    </recommendedName>
</protein>
<reference evidence="6 7" key="1">
    <citation type="journal article" date="2016" name="Front. Microbiol.">
        <title>Comparative Genomics Analysis of Streptomyces Species Reveals Their Adaptation to the Marine Environment and Their Diversity at the Genomic Level.</title>
        <authorList>
            <person name="Tian X."/>
            <person name="Zhang Z."/>
            <person name="Yang T."/>
            <person name="Chen M."/>
            <person name="Li J."/>
            <person name="Chen F."/>
            <person name="Yang J."/>
            <person name="Li W."/>
            <person name="Zhang B."/>
            <person name="Zhang Z."/>
            <person name="Wu J."/>
            <person name="Zhang C."/>
            <person name="Long L."/>
            <person name="Xiao J."/>
        </authorList>
    </citation>
    <scope>NUCLEOTIDE SEQUENCE [LARGE SCALE GENOMIC DNA]</scope>
    <source>
        <strain evidence="6 7">SCSIO M10379</strain>
    </source>
</reference>
<dbReference type="PROSITE" id="PS50977">
    <property type="entry name" value="HTH_TETR_2"/>
    <property type="match status" value="1"/>
</dbReference>
<dbReference type="PANTHER" id="PTHR30055">
    <property type="entry name" value="HTH-TYPE TRANSCRIPTIONAL REGULATOR RUTR"/>
    <property type="match status" value="1"/>
</dbReference>
<dbReference type="GO" id="GO:0003700">
    <property type="term" value="F:DNA-binding transcription factor activity"/>
    <property type="evidence" value="ECO:0007669"/>
    <property type="project" value="TreeGrafter"/>
</dbReference>
<sequence length="236" mass="25681">MDQRTTTRERILHEAEQLFVERGYHATALQEVADRVGITKAALYYHFSSKAQILGDLLDPMTSELEQVLADALDQQEAGGIAAVRGTLVTGWLEVFLRYRNTLVTLLRELPATPSDSFSRLLRTMEYGIEVGAGAGAGIPERIAVAQAVSAVTDPVALMPQLSNEELRGHLLAGAWRLLPEAAPDARRARGGRPRAVSEANAALARRLHASGEHTVDSIAARLGVSRATVYRHLKK</sequence>
<keyword evidence="1" id="KW-0805">Transcription regulation</keyword>
<dbReference type="GO" id="GO:0000150">
    <property type="term" value="F:DNA strand exchange activity"/>
    <property type="evidence" value="ECO:0007669"/>
    <property type="project" value="InterPro"/>
</dbReference>
<keyword evidence="3" id="KW-0804">Transcription</keyword>
<feature type="domain" description="HTH tetR-type" evidence="5">
    <location>
        <begin position="5"/>
        <end position="65"/>
    </location>
</feature>
<dbReference type="PATRIC" id="fig|943816.4.peg.3839"/>
<comment type="caution">
    <text evidence="6">The sequence shown here is derived from an EMBL/GenBank/DDBJ whole genome shotgun (WGS) entry which is preliminary data.</text>
</comment>
<dbReference type="EMBL" id="LJGV01000022">
    <property type="protein sequence ID" value="OEU99943.1"/>
    <property type="molecule type" value="Genomic_DNA"/>
</dbReference>
<proteinExistence type="predicted"/>
<evidence type="ECO:0000256" key="2">
    <source>
        <dbReference type="ARBA" id="ARBA00023125"/>
    </source>
</evidence>
<evidence type="ECO:0000256" key="4">
    <source>
        <dbReference type="PROSITE-ProRule" id="PRU00335"/>
    </source>
</evidence>
<accession>A0A1E7K7T0</accession>
<dbReference type="PRINTS" id="PR00455">
    <property type="entry name" value="HTHTETR"/>
</dbReference>
<keyword evidence="2 4" id="KW-0238">DNA-binding</keyword>
<dbReference type="InterPro" id="IPR009057">
    <property type="entry name" value="Homeodomain-like_sf"/>
</dbReference>
<dbReference type="PANTHER" id="PTHR30055:SF234">
    <property type="entry name" value="HTH-TYPE TRANSCRIPTIONAL REGULATOR BETI"/>
    <property type="match status" value="1"/>
</dbReference>
<gene>
    <name evidence="6" type="ORF">AN217_21500</name>
</gene>
<dbReference type="Gene3D" id="1.10.357.10">
    <property type="entry name" value="Tetracycline Repressor, domain 2"/>
    <property type="match status" value="1"/>
</dbReference>
<dbReference type="SUPFAM" id="SSF46689">
    <property type="entry name" value="Homeodomain-like"/>
    <property type="match status" value="2"/>
</dbReference>
<evidence type="ECO:0000256" key="3">
    <source>
        <dbReference type="ARBA" id="ARBA00023163"/>
    </source>
</evidence>
<evidence type="ECO:0000256" key="1">
    <source>
        <dbReference type="ARBA" id="ARBA00023015"/>
    </source>
</evidence>
<evidence type="ECO:0000313" key="6">
    <source>
        <dbReference type="EMBL" id="OEU99943.1"/>
    </source>
</evidence>
<dbReference type="InterPro" id="IPR006120">
    <property type="entry name" value="Resolvase_HTH_dom"/>
</dbReference>
<name>A0A1E7K7T0_9ACTN</name>
<dbReference type="InterPro" id="IPR050109">
    <property type="entry name" value="HTH-type_TetR-like_transc_reg"/>
</dbReference>
<dbReference type="RefSeq" id="WP_019359854.1">
    <property type="nucleotide sequence ID" value="NZ_LJGV01000022.1"/>
</dbReference>
<organism evidence="6 7">
    <name type="scientific">Streptomyces qinglanensis</name>
    <dbReference type="NCBI Taxonomy" id="943816"/>
    <lineage>
        <taxon>Bacteria</taxon>
        <taxon>Bacillati</taxon>
        <taxon>Actinomycetota</taxon>
        <taxon>Actinomycetes</taxon>
        <taxon>Kitasatosporales</taxon>
        <taxon>Streptomycetaceae</taxon>
        <taxon>Streptomyces</taxon>
    </lineage>
</organism>
<dbReference type="Proteomes" id="UP000175829">
    <property type="component" value="Unassembled WGS sequence"/>
</dbReference>